<dbReference type="RefSeq" id="WP_120953680.1">
    <property type="nucleotide sequence ID" value="NZ_RBIR01000004.1"/>
</dbReference>
<protein>
    <submittedName>
        <fullName evidence="1">Uncharacterized protein</fullName>
    </submittedName>
</protein>
<dbReference type="EMBL" id="RBIR01000004">
    <property type="protein sequence ID" value="RKR19507.1"/>
    <property type="molecule type" value="Genomic_DNA"/>
</dbReference>
<name>A0A495ETU5_9MICC</name>
<evidence type="ECO:0000313" key="1">
    <source>
        <dbReference type="EMBL" id="RKR19507.1"/>
    </source>
</evidence>
<dbReference type="Proteomes" id="UP000276055">
    <property type="component" value="Unassembled WGS sequence"/>
</dbReference>
<gene>
    <name evidence="1" type="ORF">C8D78_2255</name>
</gene>
<evidence type="ECO:0000313" key="2">
    <source>
        <dbReference type="Proteomes" id="UP000276055"/>
    </source>
</evidence>
<dbReference type="AlphaFoldDB" id="A0A495ETU5"/>
<organism evidence="1 2">
    <name type="scientific">Arthrobacter oryzae</name>
    <dbReference type="NCBI Taxonomy" id="409290"/>
    <lineage>
        <taxon>Bacteria</taxon>
        <taxon>Bacillati</taxon>
        <taxon>Actinomycetota</taxon>
        <taxon>Actinomycetes</taxon>
        <taxon>Micrococcales</taxon>
        <taxon>Micrococcaceae</taxon>
        <taxon>Arthrobacter</taxon>
    </lineage>
</organism>
<sequence>MAGIEDHFDKAFHGKSVAELADSPVDALKGVTEADGEHLKAAFGITTVRELGTNKFFLWAQDVAKQAG</sequence>
<dbReference type="OrthoDB" id="332209at2"/>
<accession>A0A495ETU5</accession>
<comment type="caution">
    <text evidence="1">The sequence shown here is derived from an EMBL/GenBank/DDBJ whole genome shotgun (WGS) entry which is preliminary data.</text>
</comment>
<proteinExistence type="predicted"/>
<reference evidence="1 2" key="1">
    <citation type="submission" date="2018-10" db="EMBL/GenBank/DDBJ databases">
        <title>Genomic Encyclopedia of Type Strains, Phase IV (KMG-IV): sequencing the most valuable type-strain genomes for metagenomic binning, comparative biology and taxonomic classification.</title>
        <authorList>
            <person name="Goeker M."/>
        </authorList>
    </citation>
    <scope>NUCLEOTIDE SEQUENCE [LARGE SCALE GENOMIC DNA]</scope>
    <source>
        <strain evidence="1 2">DSM 25586</strain>
    </source>
</reference>